<feature type="transmembrane region" description="Helical" evidence="1">
    <location>
        <begin position="94"/>
        <end position="114"/>
    </location>
</feature>
<sequence length="350" mass="40503">MMKGIDWIKKIRIRWVVLVVCLAFVWTVMALPAWGEWYARRIYPFFSIVLSRVSSFFPFSVGDCFIYGSIAGLVVYLIYAIAKRRSWKKTVGRMAEYLLWVYVWFYMVWGLNYFRENFFVRTQIPYVDYSEDDFRSFLSAYTDSLNASFTPVEKIDHAVVAEEVKNGYQEIAGRFGLVPPAAYLHPKPMLIPSLMSGVGVLGYIGPFFTEYNLNPDLLPVQYPFTYAHEMAHVLGISSEAEANLYGFLVCSRSEVPEIRFSAYFALLPYVLGNVYQLLPEEEFEQWKETISPEIKKAYNDKVAYWQGVYSPVIGDIQDTLYNWFLKSNNIPSGRKNYSEVIALLMALNTK</sequence>
<dbReference type="EMBL" id="JACHOC010000004">
    <property type="protein sequence ID" value="MBB4622694.1"/>
    <property type="molecule type" value="Genomic_DNA"/>
</dbReference>
<dbReference type="InterPro" id="IPR024294">
    <property type="entry name" value="DUF3810"/>
</dbReference>
<keyword evidence="1" id="KW-1133">Transmembrane helix</keyword>
<protein>
    <recommendedName>
        <fullName evidence="4">DUF3810 domain-containing protein</fullName>
    </recommendedName>
</protein>
<evidence type="ECO:0000313" key="2">
    <source>
        <dbReference type="EMBL" id="MBB4622694.1"/>
    </source>
</evidence>
<organism evidence="2 3">
    <name type="scientific">Parabacteroides faecis</name>
    <dbReference type="NCBI Taxonomy" id="1217282"/>
    <lineage>
        <taxon>Bacteria</taxon>
        <taxon>Pseudomonadati</taxon>
        <taxon>Bacteroidota</taxon>
        <taxon>Bacteroidia</taxon>
        <taxon>Bacteroidales</taxon>
        <taxon>Tannerellaceae</taxon>
        <taxon>Parabacteroides</taxon>
    </lineage>
</organism>
<evidence type="ECO:0008006" key="4">
    <source>
        <dbReference type="Google" id="ProtNLM"/>
    </source>
</evidence>
<gene>
    <name evidence="2" type="ORF">GGQ57_002594</name>
</gene>
<evidence type="ECO:0000313" key="3">
    <source>
        <dbReference type="Proteomes" id="UP000533637"/>
    </source>
</evidence>
<feature type="transmembrane region" description="Helical" evidence="1">
    <location>
        <begin position="59"/>
        <end position="82"/>
    </location>
</feature>
<comment type="caution">
    <text evidence="2">The sequence shown here is derived from an EMBL/GenBank/DDBJ whole genome shotgun (WGS) entry which is preliminary data.</text>
</comment>
<keyword evidence="1" id="KW-0812">Transmembrane</keyword>
<name>A0ABR6KPC2_9BACT</name>
<proteinExistence type="predicted"/>
<accession>A0ABR6KPC2</accession>
<evidence type="ECO:0000256" key="1">
    <source>
        <dbReference type="SAM" id="Phobius"/>
    </source>
</evidence>
<reference evidence="2 3" key="1">
    <citation type="submission" date="2020-08" db="EMBL/GenBank/DDBJ databases">
        <title>Genomic Encyclopedia of Type Strains, Phase IV (KMG-IV): sequencing the most valuable type-strain genomes for metagenomic binning, comparative biology and taxonomic classification.</title>
        <authorList>
            <person name="Goeker M."/>
        </authorList>
    </citation>
    <scope>NUCLEOTIDE SEQUENCE [LARGE SCALE GENOMIC DNA]</scope>
    <source>
        <strain evidence="2 3">DSM 102983</strain>
    </source>
</reference>
<dbReference type="Proteomes" id="UP000533637">
    <property type="component" value="Unassembled WGS sequence"/>
</dbReference>
<keyword evidence="3" id="KW-1185">Reference proteome</keyword>
<keyword evidence="1" id="KW-0472">Membrane</keyword>
<dbReference type="Pfam" id="PF12725">
    <property type="entry name" value="DUF3810"/>
    <property type="match status" value="1"/>
</dbReference>